<accession>A0A917HEI2</accession>
<feature type="transmembrane region" description="Helical" evidence="1">
    <location>
        <begin position="147"/>
        <end position="171"/>
    </location>
</feature>
<feature type="transmembrane region" description="Helical" evidence="1">
    <location>
        <begin position="63"/>
        <end position="84"/>
    </location>
</feature>
<name>A0A917HEI2_9SPHI</name>
<dbReference type="EMBL" id="BMER01000001">
    <property type="protein sequence ID" value="GGG76509.1"/>
    <property type="molecule type" value="Genomic_DNA"/>
</dbReference>
<feature type="transmembrane region" description="Helical" evidence="1">
    <location>
        <begin position="40"/>
        <end position="57"/>
    </location>
</feature>
<keyword evidence="1" id="KW-0472">Membrane</keyword>
<reference evidence="2" key="2">
    <citation type="submission" date="2020-09" db="EMBL/GenBank/DDBJ databases">
        <authorList>
            <person name="Sun Q."/>
            <person name="Zhou Y."/>
        </authorList>
    </citation>
    <scope>NUCLEOTIDE SEQUENCE</scope>
    <source>
        <strain evidence="2">CGMCC 1.12195</strain>
    </source>
</reference>
<sequence>MKGFDEIQQLWQGQAPDPNVSFEAMLMRIKGNRSALARKLFWQSIAVGIGVVILLWMCVAVDFSTWTTYLALVIMIGCICYYFVNQLSDYRAISNSHHLLSKPQDYINYLKVFQQRRNRFNTRSYTVYEICIAIAFALYGVEMYFALPLWTFVGAIVFIIFWFLICHFVFMKQYIHNENARIEEMIDNLERIKGQFYDPN</sequence>
<evidence type="ECO:0000256" key="1">
    <source>
        <dbReference type="SAM" id="Phobius"/>
    </source>
</evidence>
<gene>
    <name evidence="2" type="ORF">GCM10007415_05380</name>
</gene>
<dbReference type="Proteomes" id="UP000660862">
    <property type="component" value="Unassembled WGS sequence"/>
</dbReference>
<organism evidence="2 3">
    <name type="scientific">Parapedobacter pyrenivorans</name>
    <dbReference type="NCBI Taxonomy" id="1305674"/>
    <lineage>
        <taxon>Bacteria</taxon>
        <taxon>Pseudomonadati</taxon>
        <taxon>Bacteroidota</taxon>
        <taxon>Sphingobacteriia</taxon>
        <taxon>Sphingobacteriales</taxon>
        <taxon>Sphingobacteriaceae</taxon>
        <taxon>Parapedobacter</taxon>
    </lineage>
</organism>
<evidence type="ECO:0000313" key="2">
    <source>
        <dbReference type="EMBL" id="GGG76509.1"/>
    </source>
</evidence>
<protein>
    <submittedName>
        <fullName evidence="2">Uncharacterized protein</fullName>
    </submittedName>
</protein>
<dbReference type="AlphaFoldDB" id="A0A917HEI2"/>
<keyword evidence="1" id="KW-0812">Transmembrane</keyword>
<proteinExistence type="predicted"/>
<comment type="caution">
    <text evidence="2">The sequence shown here is derived from an EMBL/GenBank/DDBJ whole genome shotgun (WGS) entry which is preliminary data.</text>
</comment>
<keyword evidence="3" id="KW-1185">Reference proteome</keyword>
<keyword evidence="1" id="KW-1133">Transmembrane helix</keyword>
<reference evidence="2" key="1">
    <citation type="journal article" date="2014" name="Int. J. Syst. Evol. Microbiol.">
        <title>Complete genome sequence of Corynebacterium casei LMG S-19264T (=DSM 44701T), isolated from a smear-ripened cheese.</title>
        <authorList>
            <consortium name="US DOE Joint Genome Institute (JGI-PGF)"/>
            <person name="Walter F."/>
            <person name="Albersmeier A."/>
            <person name="Kalinowski J."/>
            <person name="Ruckert C."/>
        </authorList>
    </citation>
    <scope>NUCLEOTIDE SEQUENCE</scope>
    <source>
        <strain evidence="2">CGMCC 1.12195</strain>
    </source>
</reference>
<evidence type="ECO:0000313" key="3">
    <source>
        <dbReference type="Proteomes" id="UP000660862"/>
    </source>
</evidence>
<feature type="transmembrane region" description="Helical" evidence="1">
    <location>
        <begin position="125"/>
        <end position="141"/>
    </location>
</feature>
<dbReference type="RefSeq" id="WP_188504387.1">
    <property type="nucleotide sequence ID" value="NZ_BMER01000001.1"/>
</dbReference>